<protein>
    <submittedName>
        <fullName evidence="4">Rab family GTPase</fullName>
    </submittedName>
</protein>
<dbReference type="GO" id="GO:0005525">
    <property type="term" value="F:GTP binding"/>
    <property type="evidence" value="ECO:0007669"/>
    <property type="project" value="InterPro"/>
</dbReference>
<dbReference type="OMA" id="FFNNANM"/>
<dbReference type="InterPro" id="IPR027417">
    <property type="entry name" value="P-loop_NTPase"/>
</dbReference>
<dbReference type="InterPro" id="IPR005225">
    <property type="entry name" value="Small_GTP-bd"/>
</dbReference>
<dbReference type="PANTHER" id="PTHR47978">
    <property type="match status" value="1"/>
</dbReference>
<keyword evidence="5" id="KW-1185">Reference proteome</keyword>
<dbReference type="GO" id="GO:0005769">
    <property type="term" value="C:early endosome"/>
    <property type="evidence" value="ECO:0000318"/>
    <property type="project" value="GO_Central"/>
</dbReference>
<dbReference type="Gene3D" id="3.40.50.300">
    <property type="entry name" value="P-loop containing nucleotide triphosphate hydrolases"/>
    <property type="match status" value="1"/>
</dbReference>
<dbReference type="GO" id="GO:0003924">
    <property type="term" value="F:GTPase activity"/>
    <property type="evidence" value="ECO:0000318"/>
    <property type="project" value="GO_Central"/>
</dbReference>
<dbReference type="KEGG" id="ehi:EHI_118920"/>
<dbReference type="GO" id="GO:0012505">
    <property type="term" value="C:endomembrane system"/>
    <property type="evidence" value="ECO:0000318"/>
    <property type="project" value="GO_Central"/>
</dbReference>
<evidence type="ECO:0000313" key="4">
    <source>
        <dbReference type="EMBL" id="EAL48717.1"/>
    </source>
</evidence>
<dbReference type="Proteomes" id="UP000001926">
    <property type="component" value="Partially assembled WGS sequence"/>
</dbReference>
<accession>A0A8U0WPH7</accession>
<dbReference type="GeneID" id="3408443"/>
<reference evidence="4" key="2">
    <citation type="submission" date="2007-03" db="EMBL/GenBank/DDBJ databases">
        <authorList>
            <person name="Lorenzi H."/>
            <person name="Amedeo P."/>
            <person name="Inman J."/>
            <person name="Schobel S."/>
            <person name="Caler E."/>
        </authorList>
    </citation>
    <scope>GENOME REANNOTATION</scope>
    <source>
        <strain evidence="4">HM-1:IMSS</strain>
    </source>
</reference>
<dbReference type="HOGENOM" id="CLU_041217_10_1_1"/>
<evidence type="ECO:0000256" key="3">
    <source>
        <dbReference type="SAM" id="MobiDB-lite"/>
    </source>
</evidence>
<comment type="similarity">
    <text evidence="1">Belongs to the small GTPase superfamily. Rho family.</text>
</comment>
<dbReference type="NCBIfam" id="TIGR00231">
    <property type="entry name" value="small_GTP"/>
    <property type="match status" value="1"/>
</dbReference>
<feature type="compositionally biased region" description="Basic and acidic residues" evidence="3">
    <location>
        <begin position="185"/>
        <end position="196"/>
    </location>
</feature>
<dbReference type="FunFam" id="3.40.50.300:FF:002081">
    <property type="entry name" value="Small GTPase EhRabX6, putative"/>
    <property type="match status" value="1"/>
</dbReference>
<dbReference type="OrthoDB" id="25896at2759"/>
<keyword evidence="2" id="KW-0547">Nucleotide-binding</keyword>
<gene>
    <name evidence="4" type="ORF">EHI_118920</name>
</gene>
<feature type="region of interest" description="Disordered" evidence="3">
    <location>
        <begin position="170"/>
        <end position="196"/>
    </location>
</feature>
<dbReference type="SMART" id="SM00173">
    <property type="entry name" value="RAS"/>
    <property type="match status" value="1"/>
</dbReference>
<reference evidence="4" key="1">
    <citation type="journal article" date="2005" name="Nature">
        <title>The genome of the protist parasite Entamoeba histolytica.</title>
        <authorList>
            <person name="Loftus B."/>
            <person name="Anderson I."/>
            <person name="Davies R."/>
            <person name="Alsmark U.C."/>
            <person name="Samuelson J."/>
            <person name="Amedeo P."/>
            <person name="Roncaglia P."/>
            <person name="Berriman M."/>
            <person name="Hirt R.P."/>
            <person name="Mann B.J."/>
            <person name="Nozaki T."/>
            <person name="Suh B."/>
            <person name="Pop M."/>
            <person name="Duchene M."/>
            <person name="Ackers J."/>
            <person name="Tannich E."/>
            <person name="Leippe M."/>
            <person name="Hofer M."/>
            <person name="Bruchhaus I."/>
            <person name="Willhoeft U."/>
            <person name="Bhattacharya A."/>
            <person name="Chillingworth T."/>
            <person name="Churcher C."/>
            <person name="Hance Z."/>
            <person name="Harris B."/>
            <person name="Harris D."/>
            <person name="Jagels K."/>
            <person name="Moule S."/>
            <person name="Mungall K."/>
            <person name="Ormond D."/>
            <person name="Squares R."/>
            <person name="Whitehead S."/>
            <person name="Quail M.A."/>
            <person name="Rabbinowitsch E."/>
            <person name="Norbertczak H."/>
            <person name="Price C."/>
            <person name="Wang Z."/>
            <person name="Guillen N."/>
            <person name="Gilchrist C."/>
            <person name="Stroup S.E."/>
            <person name="Bhattacharya S."/>
            <person name="Lohia A."/>
            <person name="Foster P.G."/>
            <person name="Sicheritz-Ponten T."/>
            <person name="Weber C."/>
            <person name="Singh U."/>
            <person name="Mukherjee C."/>
            <person name="El-Sayed N.M."/>
            <person name="Petri W.A.Jr."/>
            <person name="Clark C.G."/>
            <person name="Embley T.M."/>
            <person name="Barrell B."/>
            <person name="Fraser C.M."/>
            <person name="Hall N."/>
        </authorList>
    </citation>
    <scope>NUCLEOTIDE SEQUENCE [LARGE SCALE GENOMIC DNA]</scope>
    <source>
        <strain evidence="4">HM-1:IMSS</strain>
    </source>
</reference>
<dbReference type="EMBL" id="DS571180">
    <property type="protein sequence ID" value="EAL48717.1"/>
    <property type="molecule type" value="Genomic_DNA"/>
</dbReference>
<dbReference type="PROSITE" id="PS51421">
    <property type="entry name" value="RAS"/>
    <property type="match status" value="1"/>
</dbReference>
<dbReference type="CDD" id="cd00154">
    <property type="entry name" value="Rab"/>
    <property type="match status" value="1"/>
</dbReference>
<dbReference type="PROSITE" id="PS51419">
    <property type="entry name" value="RAB"/>
    <property type="match status" value="1"/>
</dbReference>
<evidence type="ECO:0000256" key="2">
    <source>
        <dbReference type="ARBA" id="ARBA00022741"/>
    </source>
</evidence>
<dbReference type="Pfam" id="PF00071">
    <property type="entry name" value="Ras"/>
    <property type="match status" value="1"/>
</dbReference>
<evidence type="ECO:0000313" key="5">
    <source>
        <dbReference type="Proteomes" id="UP000001926"/>
    </source>
</evidence>
<dbReference type="RefSeq" id="XP_654103.1">
    <property type="nucleotide sequence ID" value="XM_649011.1"/>
</dbReference>
<dbReference type="SMART" id="SM00174">
    <property type="entry name" value="RHO"/>
    <property type="match status" value="1"/>
</dbReference>
<organism evidence="4 5">
    <name type="scientific">Entamoeba histolytica (strain ATCC 30459 / HM-1:IMSS / ABRM)</name>
    <dbReference type="NCBI Taxonomy" id="294381"/>
    <lineage>
        <taxon>Eukaryota</taxon>
        <taxon>Amoebozoa</taxon>
        <taxon>Evosea</taxon>
        <taxon>Archamoebae</taxon>
        <taxon>Mastigamoebida</taxon>
        <taxon>Entamoebidae</taxon>
        <taxon>Entamoeba</taxon>
    </lineage>
</organism>
<dbReference type="SUPFAM" id="SSF52540">
    <property type="entry name" value="P-loop containing nucleoside triphosphate hydrolases"/>
    <property type="match status" value="1"/>
</dbReference>
<name>A0A8U0WPH7_ENTH1</name>
<dbReference type="GO" id="GO:0006886">
    <property type="term" value="P:intracellular protein transport"/>
    <property type="evidence" value="ECO:0000318"/>
    <property type="project" value="GO_Central"/>
</dbReference>
<dbReference type="InterPro" id="IPR001806">
    <property type="entry name" value="Small_GTPase"/>
</dbReference>
<dbReference type="AlphaFoldDB" id="A0A8U0WPH7"/>
<evidence type="ECO:0000256" key="1">
    <source>
        <dbReference type="ARBA" id="ARBA00010142"/>
    </source>
</evidence>
<dbReference type="SMART" id="SM00175">
    <property type="entry name" value="RAB"/>
    <property type="match status" value="1"/>
</dbReference>
<sequence>MEGELTLKICIVGDEKCGKTSLTRRFIGEEFKEEVEPFPENLITKDITYEGKKITLNLMDPLDDGTGTTASFYNHANCIIALFDLSNKDSLQNCKNWLSYGDRYVDNGYVKGVVGVKSDLEREVTKEEAEEVAKGLNCEYFEVSNKTGEGCTEVYDTLLKELYEKFIAPTDKGNDKKSQKKGGKKEKSEKKKCVFL</sequence>
<proteinExistence type="inferred from homology"/>
<dbReference type="PRINTS" id="PR00449">
    <property type="entry name" value="RASTRNSFRMNG"/>
</dbReference>